<gene>
    <name evidence="1" type="ORF">K503DRAFT_732789</name>
</gene>
<evidence type="ECO:0000313" key="2">
    <source>
        <dbReference type="Proteomes" id="UP000092154"/>
    </source>
</evidence>
<protein>
    <submittedName>
        <fullName evidence="1">Uncharacterized protein</fullName>
    </submittedName>
</protein>
<accession>A0A1B7NDM8</accession>
<dbReference type="Proteomes" id="UP000092154">
    <property type="component" value="Unassembled WGS sequence"/>
</dbReference>
<dbReference type="OrthoDB" id="10066232at2759"/>
<dbReference type="EMBL" id="KV448148">
    <property type="protein sequence ID" value="OAX42834.1"/>
    <property type="molecule type" value="Genomic_DNA"/>
</dbReference>
<reference evidence="1 2" key="1">
    <citation type="submission" date="2016-06" db="EMBL/GenBank/DDBJ databases">
        <title>Comparative genomics of the ectomycorrhizal sister species Rhizopogon vinicolor and Rhizopogon vesiculosus (Basidiomycota: Boletales) reveals a divergence of the mating type B locus.</title>
        <authorList>
            <consortium name="DOE Joint Genome Institute"/>
            <person name="Mujic A.B."/>
            <person name="Kuo A."/>
            <person name="Tritt A."/>
            <person name="Lipzen A."/>
            <person name="Chen C."/>
            <person name="Johnson J."/>
            <person name="Sharma A."/>
            <person name="Barry K."/>
            <person name="Grigoriev I.V."/>
            <person name="Spatafora J.W."/>
        </authorList>
    </citation>
    <scope>NUCLEOTIDE SEQUENCE [LARGE SCALE GENOMIC DNA]</scope>
    <source>
        <strain evidence="1 2">AM-OR11-026</strain>
    </source>
</reference>
<dbReference type="InParanoid" id="A0A1B7NDM8"/>
<dbReference type="AlphaFoldDB" id="A0A1B7NDM8"/>
<proteinExistence type="predicted"/>
<keyword evidence="2" id="KW-1185">Reference proteome</keyword>
<dbReference type="STRING" id="1314800.A0A1B7NDM8"/>
<name>A0A1B7NDM8_9AGAM</name>
<evidence type="ECO:0000313" key="1">
    <source>
        <dbReference type="EMBL" id="OAX42834.1"/>
    </source>
</evidence>
<sequence>MNSHFTTVALKFYFTQEPVDTQKDVLEQLTQQEHSVLIETLAAGSLGLPTTPKPVLMVGPEGMLIPILHPSILILTKLKRWIQTYQSTHPKTKSKAWSDRIDIDFLINCMSRKGMKIDFEAYEGKPKAVLLDLIRELHEALREDNGRIDALKSIVNEDDWNFP</sequence>
<organism evidence="1 2">
    <name type="scientific">Rhizopogon vinicolor AM-OR11-026</name>
    <dbReference type="NCBI Taxonomy" id="1314800"/>
    <lineage>
        <taxon>Eukaryota</taxon>
        <taxon>Fungi</taxon>
        <taxon>Dikarya</taxon>
        <taxon>Basidiomycota</taxon>
        <taxon>Agaricomycotina</taxon>
        <taxon>Agaricomycetes</taxon>
        <taxon>Agaricomycetidae</taxon>
        <taxon>Boletales</taxon>
        <taxon>Suillineae</taxon>
        <taxon>Rhizopogonaceae</taxon>
        <taxon>Rhizopogon</taxon>
    </lineage>
</organism>